<reference evidence="3 4" key="1">
    <citation type="journal article" date="2015" name="Genome Announc.">
        <title>Expanding the biotechnology potential of lactobacilli through comparative genomics of 213 strains and associated genera.</title>
        <authorList>
            <person name="Sun Z."/>
            <person name="Harris H.M."/>
            <person name="McCann A."/>
            <person name="Guo C."/>
            <person name="Argimon S."/>
            <person name="Zhang W."/>
            <person name="Yang X."/>
            <person name="Jeffery I.B."/>
            <person name="Cooney J.C."/>
            <person name="Kagawa T.F."/>
            <person name="Liu W."/>
            <person name="Song Y."/>
            <person name="Salvetti E."/>
            <person name="Wrobel A."/>
            <person name="Rasinkangas P."/>
            <person name="Parkhill J."/>
            <person name="Rea M.C."/>
            <person name="O'Sullivan O."/>
            <person name="Ritari J."/>
            <person name="Douillard F.P."/>
            <person name="Paul Ross R."/>
            <person name="Yang R."/>
            <person name="Briner A.E."/>
            <person name="Felis G.E."/>
            <person name="de Vos W.M."/>
            <person name="Barrangou R."/>
            <person name="Klaenhammer T.R."/>
            <person name="Caufield P.W."/>
            <person name="Cui Y."/>
            <person name="Zhang H."/>
            <person name="O'Toole P.W."/>
        </authorList>
    </citation>
    <scope>NUCLEOTIDE SEQUENCE [LARGE SCALE GENOMIC DNA]</scope>
    <source>
        <strain evidence="1 4">ATCC BAA-66</strain>
        <strain evidence="2 3">DSM 13344</strain>
    </source>
</reference>
<dbReference type="STRING" id="81857.IV38_GL000164"/>
<name>A0A0R2FKY5_9LACO</name>
<evidence type="ECO:0000313" key="4">
    <source>
        <dbReference type="Proteomes" id="UP000051751"/>
    </source>
</evidence>
<dbReference type="Proteomes" id="UP000051751">
    <property type="component" value="Unassembled WGS sequence"/>
</dbReference>
<gene>
    <name evidence="1" type="ORF">IV38_GL000164</name>
    <name evidence="2" type="ORF">IV40_GL000505</name>
</gene>
<dbReference type="RefSeq" id="WP_057768778.1">
    <property type="nucleotide sequence ID" value="NZ_JQAT01000001.1"/>
</dbReference>
<dbReference type="EMBL" id="JQAZ01000001">
    <property type="protein sequence ID" value="KRN34189.1"/>
    <property type="molecule type" value="Genomic_DNA"/>
</dbReference>
<protein>
    <recommendedName>
        <fullName evidence="5">HicB-like antitoxin of toxin-antitoxin system domain-containing protein</fullName>
    </recommendedName>
</protein>
<dbReference type="Proteomes" id="UP000051645">
    <property type="component" value="Unassembled WGS sequence"/>
</dbReference>
<dbReference type="EMBL" id="JQAT01000001">
    <property type="protein sequence ID" value="KRN29282.1"/>
    <property type="molecule type" value="Genomic_DNA"/>
</dbReference>
<organism evidence="1 4">
    <name type="scientific">Lactobacillus selangorensis</name>
    <dbReference type="NCBI Taxonomy" id="81857"/>
    <lineage>
        <taxon>Bacteria</taxon>
        <taxon>Bacillati</taxon>
        <taxon>Bacillota</taxon>
        <taxon>Bacilli</taxon>
        <taxon>Lactobacillales</taxon>
        <taxon>Lactobacillaceae</taxon>
        <taxon>Lactobacillus</taxon>
    </lineage>
</organism>
<dbReference type="OrthoDB" id="5419659at2"/>
<evidence type="ECO:0000313" key="2">
    <source>
        <dbReference type="EMBL" id="KRN34189.1"/>
    </source>
</evidence>
<proteinExistence type="predicted"/>
<dbReference type="PATRIC" id="fig|81857.3.peg.169"/>
<evidence type="ECO:0008006" key="5">
    <source>
        <dbReference type="Google" id="ProtNLM"/>
    </source>
</evidence>
<keyword evidence="3" id="KW-1185">Reference proteome</keyword>
<comment type="caution">
    <text evidence="1">The sequence shown here is derived from an EMBL/GenBank/DDBJ whole genome shotgun (WGS) entry which is preliminary data.</text>
</comment>
<accession>A0A0R2FKY5</accession>
<dbReference type="AlphaFoldDB" id="A0A0R2FKY5"/>
<evidence type="ECO:0000313" key="3">
    <source>
        <dbReference type="Proteomes" id="UP000051645"/>
    </source>
</evidence>
<sequence>MQLLIYPVIFEQHEQMVTAWVPDLDFKVNGSSHRIVVEQIRIFLTDVIQKRPLPVPSELCDYKVGKHELAAYVAFDVAVLKNEPSGWTFRQMMRTAWELRMGVNCI</sequence>
<evidence type="ECO:0000313" key="1">
    <source>
        <dbReference type="EMBL" id="KRN29282.1"/>
    </source>
</evidence>